<feature type="domain" description="Peptidase M12B" evidence="2">
    <location>
        <begin position="221"/>
        <end position="447"/>
    </location>
</feature>
<evidence type="ECO:0000259" key="2">
    <source>
        <dbReference type="PROSITE" id="PS50215"/>
    </source>
</evidence>
<gene>
    <name evidence="3" type="ORF">EC912_10820</name>
</gene>
<reference evidence="3 4" key="1">
    <citation type="submission" date="2019-03" db="EMBL/GenBank/DDBJ databases">
        <title>Above-ground endophytic microbial communities from plants in different locations in the United States.</title>
        <authorList>
            <person name="Frank C."/>
        </authorList>
    </citation>
    <scope>NUCLEOTIDE SEQUENCE [LARGE SCALE GENOMIC DNA]</scope>
    <source>
        <strain evidence="3 4">LP_13_YM</strain>
    </source>
</reference>
<dbReference type="OrthoDB" id="5242130at2"/>
<feature type="chain" id="PRO_5020546239" evidence="1">
    <location>
        <begin position="30"/>
        <end position="684"/>
    </location>
</feature>
<evidence type="ECO:0000313" key="3">
    <source>
        <dbReference type="EMBL" id="TCV92029.1"/>
    </source>
</evidence>
<organism evidence="3 4">
    <name type="scientific">Luteibacter rhizovicinus</name>
    <dbReference type="NCBI Taxonomy" id="242606"/>
    <lineage>
        <taxon>Bacteria</taxon>
        <taxon>Pseudomonadati</taxon>
        <taxon>Pseudomonadota</taxon>
        <taxon>Gammaproteobacteria</taxon>
        <taxon>Lysobacterales</taxon>
        <taxon>Rhodanobacteraceae</taxon>
        <taxon>Luteibacter</taxon>
    </lineage>
</organism>
<protein>
    <submittedName>
        <fullName evidence="3">Reprolysin-like metallo-peptidase family M12B</fullName>
    </submittedName>
</protein>
<dbReference type="InterPro" id="IPR001590">
    <property type="entry name" value="Peptidase_M12B"/>
</dbReference>
<proteinExistence type="predicted"/>
<evidence type="ECO:0000256" key="1">
    <source>
        <dbReference type="SAM" id="SignalP"/>
    </source>
</evidence>
<evidence type="ECO:0000313" key="4">
    <source>
        <dbReference type="Proteomes" id="UP000295645"/>
    </source>
</evidence>
<name>A0A4V2W3H8_9GAMM</name>
<dbReference type="GO" id="GO:0006508">
    <property type="term" value="P:proteolysis"/>
    <property type="evidence" value="ECO:0007669"/>
    <property type="project" value="InterPro"/>
</dbReference>
<dbReference type="SUPFAM" id="SSF55486">
    <property type="entry name" value="Metalloproteases ('zincins'), catalytic domain"/>
    <property type="match status" value="1"/>
</dbReference>
<dbReference type="InterPro" id="IPR024079">
    <property type="entry name" value="MetalloPept_cat_dom_sf"/>
</dbReference>
<dbReference type="Proteomes" id="UP000295645">
    <property type="component" value="Unassembled WGS sequence"/>
</dbReference>
<dbReference type="PROSITE" id="PS50215">
    <property type="entry name" value="ADAM_MEPRO"/>
    <property type="match status" value="1"/>
</dbReference>
<accession>A0A4V2W3H8</accession>
<comment type="caution">
    <text evidence="3">The sequence shown here is derived from an EMBL/GenBank/DDBJ whole genome shotgun (WGS) entry which is preliminary data.</text>
</comment>
<keyword evidence="1" id="KW-0732">Signal</keyword>
<feature type="signal peptide" evidence="1">
    <location>
        <begin position="1"/>
        <end position="29"/>
    </location>
</feature>
<dbReference type="Pfam" id="PF13583">
    <property type="entry name" value="Reprolysin_4"/>
    <property type="match status" value="1"/>
</dbReference>
<keyword evidence="4" id="KW-1185">Reference proteome</keyword>
<dbReference type="AlphaFoldDB" id="A0A4V2W3H8"/>
<dbReference type="GO" id="GO:0004222">
    <property type="term" value="F:metalloendopeptidase activity"/>
    <property type="evidence" value="ECO:0007669"/>
    <property type="project" value="InterPro"/>
</dbReference>
<dbReference type="Gene3D" id="3.40.390.10">
    <property type="entry name" value="Collagenase (Catalytic Domain)"/>
    <property type="match status" value="1"/>
</dbReference>
<sequence>MEDMIRSRRRRLAICIGSLFIAGPGSVLADTSPDGIWSDTALPAVRVARASADTMPLKYRTLSLASPGLASLTARSRAGEPKSAMTIDLPLPEGGFSRFTLTSSDVLPAGLASKFPQLVSLKGSDDTGRTVRLDTAHGQLHALVADRDGSWLVQPVSTVIDSSVTGRNGKNDDTYVVYRRKEAAPGSSRFTEGDTPALSRNIQPQALDGARTARGGTPVLRTYRIAMTASGSYTQKLGGTKENGMAGIVRTVNRLNQVFETDLGIHFVLAENNDKLVFTPSKDPFARIYDDVDMFRENVQIVHRELGTKGFDVGHLLDAKSDAGVVGTLGNTCVNYDPGKVDEDVTKAAGMTGSKRPLGDAFHIDFVAHELGHQFGAHHSFSGCHAGSNNNAHRFAPGTGSTIMGYAGLCGEQNLQQNSDAYFHAASIDQIQKWTASIGGSCATTRVNPGHAPWIDPESLPERMVVPARTPFRLTAQAGFADPEARLTYTWEQLDPGPFREESILTDIGEGALFRSRPPTPDGEQTFPAMGVLLGDEPMGVGDGLPTTTRDLNFRLSVRDNLDHRSHVVTADQRVRVVDTGEAFEVLSPKPFATLKKGKSHTIRWRVARTNKAPILCRTATVHLSLDGGRTFLETPLIEETANTGKASFNMPDDARETTQARLRVMCGNGSFFALSPGDFTIRH</sequence>
<dbReference type="EMBL" id="SMCS01000008">
    <property type="protein sequence ID" value="TCV92029.1"/>
    <property type="molecule type" value="Genomic_DNA"/>
</dbReference>